<dbReference type="Pfam" id="PF21274">
    <property type="entry name" value="Rng_hyd_C"/>
    <property type="match status" value="1"/>
</dbReference>
<dbReference type="PANTHER" id="PTHR43004:SF21">
    <property type="entry name" value="FAD-BINDING DOMAIN-CONTAINING PROTEIN-RELATED"/>
    <property type="match status" value="1"/>
</dbReference>
<dbReference type="PRINTS" id="PR00420">
    <property type="entry name" value="RNGMNOXGNASE"/>
</dbReference>
<gene>
    <name evidence="4" type="ORF">ACFQ00_03020</name>
</gene>
<dbReference type="Gene3D" id="3.40.30.120">
    <property type="match status" value="1"/>
</dbReference>
<protein>
    <submittedName>
        <fullName evidence="4">FAD-dependent monooxygenase</fullName>
    </submittedName>
</protein>
<dbReference type="Gene3D" id="3.30.9.10">
    <property type="entry name" value="D-Amino Acid Oxidase, subunit A, domain 2"/>
    <property type="match status" value="1"/>
</dbReference>
<feature type="domain" description="FAD-binding" evidence="3">
    <location>
        <begin position="5"/>
        <end position="357"/>
    </location>
</feature>
<evidence type="ECO:0000256" key="1">
    <source>
        <dbReference type="ARBA" id="ARBA00022630"/>
    </source>
</evidence>
<dbReference type="InterPro" id="IPR050641">
    <property type="entry name" value="RIFMO-like"/>
</dbReference>
<keyword evidence="1" id="KW-0285">Flavoprotein</keyword>
<evidence type="ECO:0000313" key="5">
    <source>
        <dbReference type="Proteomes" id="UP001597124"/>
    </source>
</evidence>
<evidence type="ECO:0000256" key="2">
    <source>
        <dbReference type="ARBA" id="ARBA00022827"/>
    </source>
</evidence>
<dbReference type="Proteomes" id="UP001597124">
    <property type="component" value="Unassembled WGS sequence"/>
</dbReference>
<keyword evidence="5" id="KW-1185">Reference proteome</keyword>
<keyword evidence="4" id="KW-0560">Oxidoreductase</keyword>
<evidence type="ECO:0000313" key="4">
    <source>
        <dbReference type="EMBL" id="MFD0847282.1"/>
    </source>
</evidence>
<organism evidence="4 5">
    <name type="scientific">Sphingosinicella xenopeptidilytica</name>
    <dbReference type="NCBI Taxonomy" id="364098"/>
    <lineage>
        <taxon>Bacteria</taxon>
        <taxon>Pseudomonadati</taxon>
        <taxon>Pseudomonadota</taxon>
        <taxon>Alphaproteobacteria</taxon>
        <taxon>Sphingomonadales</taxon>
        <taxon>Sphingosinicellaceae</taxon>
        <taxon>Sphingosinicella</taxon>
    </lineage>
</organism>
<dbReference type="SUPFAM" id="SSF51905">
    <property type="entry name" value="FAD/NAD(P)-binding domain"/>
    <property type="match status" value="1"/>
</dbReference>
<dbReference type="NCBIfam" id="NF004780">
    <property type="entry name" value="PRK06126.1"/>
    <property type="match status" value="1"/>
</dbReference>
<keyword evidence="2" id="KW-0274">FAD</keyword>
<keyword evidence="4" id="KW-0503">Monooxygenase</keyword>
<dbReference type="EMBL" id="JBHTIK010000002">
    <property type="protein sequence ID" value="MFD0847282.1"/>
    <property type="molecule type" value="Genomic_DNA"/>
</dbReference>
<proteinExistence type="predicted"/>
<dbReference type="Gene3D" id="3.50.50.60">
    <property type="entry name" value="FAD/NAD(P)-binding domain"/>
    <property type="match status" value="1"/>
</dbReference>
<dbReference type="InterPro" id="IPR036188">
    <property type="entry name" value="FAD/NAD-bd_sf"/>
</dbReference>
<dbReference type="InterPro" id="IPR002938">
    <property type="entry name" value="FAD-bd"/>
</dbReference>
<comment type="caution">
    <text evidence="4">The sequence shown here is derived from an EMBL/GenBank/DDBJ whole genome shotgun (WGS) entry which is preliminary data.</text>
</comment>
<dbReference type="RefSeq" id="WP_381486018.1">
    <property type="nucleotide sequence ID" value="NZ_JBHTIK010000002.1"/>
</dbReference>
<reference evidence="5" key="1">
    <citation type="journal article" date="2019" name="Int. J. Syst. Evol. Microbiol.">
        <title>The Global Catalogue of Microorganisms (GCM) 10K type strain sequencing project: providing services to taxonomists for standard genome sequencing and annotation.</title>
        <authorList>
            <consortium name="The Broad Institute Genomics Platform"/>
            <consortium name="The Broad Institute Genome Sequencing Center for Infectious Disease"/>
            <person name="Wu L."/>
            <person name="Ma J."/>
        </authorList>
    </citation>
    <scope>NUCLEOTIDE SEQUENCE [LARGE SCALE GENOMIC DNA]</scope>
    <source>
        <strain evidence="5">CCUG 52537</strain>
    </source>
</reference>
<sequence>MIVEIPVMIAGGGPVGMTLALELARHGVRSILVERNTHTTRHPKMDLTNGRSMELYRRLGLSDRLRAVGVPEENPWPIIWCTAPNGEELARFDYPCAAEQRNATALLNNGSGTAEPGMRISQIVLEPVLKKAIEENPLVDARFGWMFETLQQEADGVVTTIKQTDGEQRASIRSDYLIGCDGGGSRVRRAVGIELEGNHDVARIMMIHFRSDAREILARFGIAWHLQNHAGSLVAQDDRDTWTAHLPLLPGTDETTLDAEAMIREFVGQDFPFEILMANPWTPRLVIAERYIADRVILAGDAAHQVIPTGGYGMNTGVGDAVDLGWKLAATIKGWGGDALLKSYESERMAVAVQNRQASERHFAVRMAILDLYVNAMTEGELDAAGPEGAARRSALSESIKTLGNAENESWGIEHGYRYPASAILAVDAGPPPTFDPLRCIPTTYPGARLPHILLSDSTPLLDKLGPAFSVIAVRGGNARPFVEAADELGIPLTVAELPDQAALHVIDRRLLLVRPDGHIAWRGDDVGDARSVLTRASGRISQNQTSTAEAA</sequence>
<evidence type="ECO:0000259" key="3">
    <source>
        <dbReference type="Pfam" id="PF01494"/>
    </source>
</evidence>
<name>A0ABW3C0R8_SPHXN</name>
<dbReference type="PANTHER" id="PTHR43004">
    <property type="entry name" value="TRK SYSTEM POTASSIUM UPTAKE PROTEIN"/>
    <property type="match status" value="1"/>
</dbReference>
<accession>A0ABW3C0R8</accession>
<dbReference type="GO" id="GO:0004497">
    <property type="term" value="F:monooxygenase activity"/>
    <property type="evidence" value="ECO:0007669"/>
    <property type="project" value="UniProtKB-KW"/>
</dbReference>
<dbReference type="Pfam" id="PF01494">
    <property type="entry name" value="FAD_binding_3"/>
    <property type="match status" value="1"/>
</dbReference>